<proteinExistence type="predicted"/>
<reference evidence="2" key="1">
    <citation type="submission" date="2022-11" db="UniProtKB">
        <authorList>
            <consortium name="WormBaseParasite"/>
        </authorList>
    </citation>
    <scope>IDENTIFICATION</scope>
</reference>
<keyword evidence="1" id="KW-1185">Reference proteome</keyword>
<dbReference type="WBParaSite" id="nRc.2.0.1.t25395-RA">
    <property type="protein sequence ID" value="nRc.2.0.1.t25395-RA"/>
    <property type="gene ID" value="nRc.2.0.1.g25395"/>
</dbReference>
<protein>
    <submittedName>
        <fullName evidence="2">Uncharacterized protein</fullName>
    </submittedName>
</protein>
<evidence type="ECO:0000313" key="2">
    <source>
        <dbReference type="WBParaSite" id="nRc.2.0.1.t25395-RA"/>
    </source>
</evidence>
<sequence length="326" mass="36419">MPDTAISALEKVTLILPIILEKKFAFPYARKESYSNGQLASYLLFPLQNYLKDLPPITLKWNVPTTRNPKHWSSTTPIDDETDADSAVDVALGKAAKKTELGKIKWPANIRVSAIPRRVFTNGVKVTFTTSEPVTTTENAEEAMDINLEKRFQTSEKLSQDPDLAGFTEDEYYDDVEPKNEDKSKEEKVATLIITTTTRRVVTTKKPTTPTTISSNENDTINEQLDTVSKSAGNFREKIYSEPANRELNVRSSLSKITELTVEIELLVKPPTLTKLPAGLFDSQLTTSVYQKSVINPMSNSPSMQAFIKDALKIEMKKITSSCLAY</sequence>
<accession>A0A915JFT1</accession>
<dbReference type="AlphaFoldDB" id="A0A915JFT1"/>
<organism evidence="1 2">
    <name type="scientific">Romanomermis culicivorax</name>
    <name type="common">Nematode worm</name>
    <dbReference type="NCBI Taxonomy" id="13658"/>
    <lineage>
        <taxon>Eukaryota</taxon>
        <taxon>Metazoa</taxon>
        <taxon>Ecdysozoa</taxon>
        <taxon>Nematoda</taxon>
        <taxon>Enoplea</taxon>
        <taxon>Dorylaimia</taxon>
        <taxon>Mermithida</taxon>
        <taxon>Mermithoidea</taxon>
        <taxon>Mermithidae</taxon>
        <taxon>Romanomermis</taxon>
    </lineage>
</organism>
<evidence type="ECO:0000313" key="1">
    <source>
        <dbReference type="Proteomes" id="UP000887565"/>
    </source>
</evidence>
<dbReference type="Proteomes" id="UP000887565">
    <property type="component" value="Unplaced"/>
</dbReference>
<name>A0A915JFT1_ROMCU</name>